<dbReference type="AlphaFoldDB" id="A0A1Q2KYT6"/>
<protein>
    <recommendedName>
        <fullName evidence="4">TVP38/TMEM64 family membrane protein</fullName>
    </recommendedName>
</protein>
<dbReference type="EMBL" id="CP019640">
    <property type="protein sequence ID" value="AQQ53370.1"/>
    <property type="molecule type" value="Genomic_DNA"/>
</dbReference>
<accession>A0A1Q2KYT6</accession>
<keyword evidence="3" id="KW-1185">Reference proteome</keyword>
<name>A0A1Q2KYT6_9BACL</name>
<sequence>MEQFYGTMKAFIDSAGWFAPVLFILLHSSDRCCFCPSLWYYASRGVVFGFVKGALLFYIGLSIVALVTYGMVDKFPKFKGKIDHLREKLMHDKTISLGQVLILRIMPFISFNLLSVYLMEVTSSYKEYALYSLLGLAVLYTAFGNAISTLS</sequence>
<dbReference type="OrthoDB" id="2451090at2"/>
<feature type="transmembrane region" description="Helical" evidence="1">
    <location>
        <begin position="128"/>
        <end position="147"/>
    </location>
</feature>
<dbReference type="KEGG" id="pmar:B0X71_09970"/>
<evidence type="ECO:0000313" key="2">
    <source>
        <dbReference type="EMBL" id="AQQ53370.1"/>
    </source>
</evidence>
<evidence type="ECO:0000256" key="1">
    <source>
        <dbReference type="SAM" id="Phobius"/>
    </source>
</evidence>
<proteinExistence type="predicted"/>
<evidence type="ECO:0008006" key="4">
    <source>
        <dbReference type="Google" id="ProtNLM"/>
    </source>
</evidence>
<keyword evidence="1" id="KW-0812">Transmembrane</keyword>
<evidence type="ECO:0000313" key="3">
    <source>
        <dbReference type="Proteomes" id="UP000188184"/>
    </source>
</evidence>
<keyword evidence="1" id="KW-0472">Membrane</keyword>
<reference evidence="2 3" key="1">
    <citation type="submission" date="2017-02" db="EMBL/GenBank/DDBJ databases">
        <title>The complete genomic sequence of a novel cold adapted crude oil-degrading bacterium Planococcus qaidamina Y42.</title>
        <authorList>
            <person name="Yang R."/>
        </authorList>
    </citation>
    <scope>NUCLEOTIDE SEQUENCE [LARGE SCALE GENOMIC DNA]</scope>
    <source>
        <strain evidence="2 3">Y42</strain>
    </source>
</reference>
<keyword evidence="1" id="KW-1133">Transmembrane helix</keyword>
<organism evidence="2 3">
    <name type="scientific">Planococcus lenghuensis</name>
    <dbReference type="NCBI Taxonomy" id="2213202"/>
    <lineage>
        <taxon>Bacteria</taxon>
        <taxon>Bacillati</taxon>
        <taxon>Bacillota</taxon>
        <taxon>Bacilli</taxon>
        <taxon>Bacillales</taxon>
        <taxon>Caryophanaceae</taxon>
        <taxon>Planococcus</taxon>
    </lineage>
</organism>
<dbReference type="Proteomes" id="UP000188184">
    <property type="component" value="Chromosome"/>
</dbReference>
<feature type="transmembrane region" description="Helical" evidence="1">
    <location>
        <begin position="94"/>
        <end position="116"/>
    </location>
</feature>
<gene>
    <name evidence="2" type="ORF">B0X71_09970</name>
</gene>
<dbReference type="RefSeq" id="WP_077589260.1">
    <property type="nucleotide sequence ID" value="NZ_CP019640.1"/>
</dbReference>
<feature type="transmembrane region" description="Helical" evidence="1">
    <location>
        <begin position="55"/>
        <end position="73"/>
    </location>
</feature>